<protein>
    <submittedName>
        <fullName evidence="7">Thermonuclease family protein</fullName>
    </submittedName>
</protein>
<dbReference type="Pfam" id="PF00565">
    <property type="entry name" value="SNase"/>
    <property type="match status" value="1"/>
</dbReference>
<feature type="compositionally biased region" description="Low complexity" evidence="4">
    <location>
        <begin position="206"/>
        <end position="220"/>
    </location>
</feature>
<dbReference type="CDD" id="cd00175">
    <property type="entry name" value="SNc"/>
    <property type="match status" value="1"/>
</dbReference>
<gene>
    <name evidence="7" type="ORF">H8S84_07430</name>
</gene>
<dbReference type="GO" id="GO:0016787">
    <property type="term" value="F:hydrolase activity"/>
    <property type="evidence" value="ECO:0007669"/>
    <property type="project" value="UniProtKB-KW"/>
</dbReference>
<dbReference type="Gene3D" id="2.40.50.90">
    <property type="match status" value="1"/>
</dbReference>
<feature type="signal peptide" evidence="5">
    <location>
        <begin position="1"/>
        <end position="21"/>
    </location>
</feature>
<keyword evidence="2" id="KW-0255">Endonuclease</keyword>
<evidence type="ECO:0000256" key="2">
    <source>
        <dbReference type="ARBA" id="ARBA00022759"/>
    </source>
</evidence>
<feature type="region of interest" description="Disordered" evidence="4">
    <location>
        <begin position="56"/>
        <end position="76"/>
    </location>
</feature>
<dbReference type="GO" id="GO:0003676">
    <property type="term" value="F:nucleic acid binding"/>
    <property type="evidence" value="ECO:0007669"/>
    <property type="project" value="InterPro"/>
</dbReference>
<dbReference type="EMBL" id="JACRVF010000001">
    <property type="protein sequence ID" value="MBC5992661.1"/>
    <property type="molecule type" value="Genomic_DNA"/>
</dbReference>
<evidence type="ECO:0000256" key="4">
    <source>
        <dbReference type="SAM" id="MobiDB-lite"/>
    </source>
</evidence>
<dbReference type="AlphaFoldDB" id="A0A923N5M3"/>
<evidence type="ECO:0000256" key="5">
    <source>
        <dbReference type="SAM" id="SignalP"/>
    </source>
</evidence>
<proteinExistence type="predicted"/>
<dbReference type="RefSeq" id="WP_187066590.1">
    <property type="nucleotide sequence ID" value="NZ_JACRVF010000001.1"/>
</dbReference>
<dbReference type="PROSITE" id="PS51257">
    <property type="entry name" value="PROKAR_LIPOPROTEIN"/>
    <property type="match status" value="1"/>
</dbReference>
<dbReference type="Proteomes" id="UP000603640">
    <property type="component" value="Unassembled WGS sequence"/>
</dbReference>
<feature type="region of interest" description="Disordered" evidence="4">
    <location>
        <begin position="200"/>
        <end position="224"/>
    </location>
</feature>
<reference evidence="7" key="1">
    <citation type="submission" date="2020-08" db="EMBL/GenBank/DDBJ databases">
        <title>Pontibacter sp. SD6 16S ribosomal RNA gene Genome sequencing and assembly.</title>
        <authorList>
            <person name="Kang M."/>
        </authorList>
    </citation>
    <scope>NUCLEOTIDE SEQUENCE</scope>
    <source>
        <strain evidence="7">SD6</strain>
    </source>
</reference>
<keyword evidence="8" id="KW-1185">Reference proteome</keyword>
<evidence type="ECO:0000313" key="7">
    <source>
        <dbReference type="EMBL" id="MBC5992661.1"/>
    </source>
</evidence>
<keyword evidence="1" id="KW-0540">Nuclease</keyword>
<evidence type="ECO:0000313" key="8">
    <source>
        <dbReference type="Proteomes" id="UP000603640"/>
    </source>
</evidence>
<dbReference type="InterPro" id="IPR016071">
    <property type="entry name" value="Staphylococal_nuclease_OB-fold"/>
</dbReference>
<name>A0A923N5M3_9BACT</name>
<dbReference type="InterPro" id="IPR035437">
    <property type="entry name" value="SNase_OB-fold_sf"/>
</dbReference>
<feature type="chain" id="PRO_5037390440" evidence="5">
    <location>
        <begin position="22"/>
        <end position="280"/>
    </location>
</feature>
<organism evidence="7 8">
    <name type="scientific">Pontibacter cellulosilyticus</name>
    <dbReference type="NCBI Taxonomy" id="1720253"/>
    <lineage>
        <taxon>Bacteria</taxon>
        <taxon>Pseudomonadati</taxon>
        <taxon>Bacteroidota</taxon>
        <taxon>Cytophagia</taxon>
        <taxon>Cytophagales</taxon>
        <taxon>Hymenobacteraceae</taxon>
        <taxon>Pontibacter</taxon>
    </lineage>
</organism>
<dbReference type="PANTHER" id="PTHR12302:SF3">
    <property type="entry name" value="SERINE_THREONINE-PROTEIN KINASE 31"/>
    <property type="match status" value="1"/>
</dbReference>
<feature type="domain" description="TNase-like" evidence="6">
    <location>
        <begin position="71"/>
        <end position="192"/>
    </location>
</feature>
<keyword evidence="3" id="KW-0378">Hydrolase</keyword>
<comment type="caution">
    <text evidence="7">The sequence shown here is derived from an EMBL/GenBank/DDBJ whole genome shotgun (WGS) entry which is preliminary data.</text>
</comment>
<dbReference type="PANTHER" id="PTHR12302">
    <property type="entry name" value="EBNA2 BINDING PROTEIN P100"/>
    <property type="match status" value="1"/>
</dbReference>
<evidence type="ECO:0000256" key="3">
    <source>
        <dbReference type="ARBA" id="ARBA00022801"/>
    </source>
</evidence>
<dbReference type="SUPFAM" id="SSF50199">
    <property type="entry name" value="Staphylococcal nuclease"/>
    <property type="match status" value="1"/>
</dbReference>
<dbReference type="SMART" id="SM00318">
    <property type="entry name" value="SNc"/>
    <property type="match status" value="1"/>
</dbReference>
<evidence type="ECO:0000259" key="6">
    <source>
        <dbReference type="PROSITE" id="PS50830"/>
    </source>
</evidence>
<accession>A0A923N5M3</accession>
<dbReference type="InterPro" id="IPR002071">
    <property type="entry name" value="Thermonucl_AS"/>
</dbReference>
<dbReference type="PROSITE" id="PS50830">
    <property type="entry name" value="TNASE_3"/>
    <property type="match status" value="1"/>
</dbReference>
<evidence type="ECO:0000256" key="1">
    <source>
        <dbReference type="ARBA" id="ARBA00022722"/>
    </source>
</evidence>
<sequence length="280" mass="31181">MKKLLYFPLLLSLTFSGTACQQDHRDAQEQFRERQEAILERDAEQEEELDTAAYEVEESTAEPTAPDKPTTTASDKVVGVKDGDTVVLLKNGEEVTVRLFGVDTPEKNQAFGQRAKQFTSDLAFGKQVRLITHNKDRYGRTVGTIILPDGRNLNEELIRNGYAWHYKAYSKDVNLANAEADARRFKRGLWADANPTAPWDFRKNRSSNTSTSASTTSASSPVPAGATKRTVYLCNSSGSAVYHLDKSCSVLKRCKAEVLTVTEAVAIREYDRRADKTCSK</sequence>
<dbReference type="PROSITE" id="PS01123">
    <property type="entry name" value="TNASE_1"/>
    <property type="match status" value="1"/>
</dbReference>
<dbReference type="GO" id="GO:0004519">
    <property type="term" value="F:endonuclease activity"/>
    <property type="evidence" value="ECO:0007669"/>
    <property type="project" value="UniProtKB-KW"/>
</dbReference>
<keyword evidence="5" id="KW-0732">Signal</keyword>